<evidence type="ECO:0000256" key="1">
    <source>
        <dbReference type="ARBA" id="ARBA00001668"/>
    </source>
</evidence>
<keyword evidence="14" id="KW-0456">Lyase</keyword>
<evidence type="ECO:0000256" key="16">
    <source>
        <dbReference type="ARBA" id="ARBA00023295"/>
    </source>
</evidence>
<keyword evidence="13" id="KW-0234">DNA repair</keyword>
<dbReference type="SMART" id="SM00898">
    <property type="entry name" value="Fapy_DNA_glyco"/>
    <property type="match status" value="1"/>
</dbReference>
<keyword evidence="9 19" id="KW-0863">Zinc-finger</keyword>
<dbReference type="InterPro" id="IPR015886">
    <property type="entry name" value="H2TH_FPG"/>
</dbReference>
<dbReference type="FunFam" id="1.10.8.50:FF:000003">
    <property type="entry name" value="Formamidopyrimidine-DNA glycosylase"/>
    <property type="match status" value="1"/>
</dbReference>
<evidence type="ECO:0000256" key="19">
    <source>
        <dbReference type="PROSITE-ProRule" id="PRU00391"/>
    </source>
</evidence>
<evidence type="ECO:0000256" key="18">
    <source>
        <dbReference type="ARBA" id="ARBA00044632"/>
    </source>
</evidence>
<sequence length="273" mass="31058">MPELPEMENYRMLLSEHILDLPITGVVVNREKTINTTADVFIDELTGNRIIFVERRAKHLIFHLANGKRLVLHLMLGGMLFWGTENERPDRTTQVEIQFGEHILFFIGLRLGYLHLMTSKETEEAMSDLGPEPLDRRMNKERFAGLLKGRRGTLKTTLVNQHIIAGIGNCYSDEIAFAAGLRPSSKTQNIANSTELTERLYHSMQSVLREAAHEGGYMEMPLMQGDNKTGKFDEQCRVYDREGETCPRCGGTIERVEITGKKAFFCPQCQHEA</sequence>
<dbReference type="InterPro" id="IPR010663">
    <property type="entry name" value="Znf_FPG/IleRS"/>
</dbReference>
<evidence type="ECO:0000256" key="9">
    <source>
        <dbReference type="ARBA" id="ARBA00022771"/>
    </source>
</evidence>
<dbReference type="InterPro" id="IPR012319">
    <property type="entry name" value="FPG_cat"/>
</dbReference>
<keyword evidence="16" id="KW-0326">Glycosidase</keyword>
<dbReference type="InterPro" id="IPR000214">
    <property type="entry name" value="Znf_DNA_glyclase/AP_lyase"/>
</dbReference>
<evidence type="ECO:0000259" key="21">
    <source>
        <dbReference type="PROSITE" id="PS51068"/>
    </source>
</evidence>
<dbReference type="SMART" id="SM01232">
    <property type="entry name" value="H2TH"/>
    <property type="match status" value="1"/>
</dbReference>
<evidence type="ECO:0000256" key="8">
    <source>
        <dbReference type="ARBA" id="ARBA00022763"/>
    </source>
</evidence>
<reference evidence="23" key="1">
    <citation type="submission" date="2016-10" db="EMBL/GenBank/DDBJ databases">
        <authorList>
            <person name="Varghese N."/>
            <person name="Submissions S."/>
        </authorList>
    </citation>
    <scope>NUCLEOTIDE SEQUENCE [LARGE SCALE GENOMIC DNA]</scope>
    <source>
        <strain evidence="23">BL9</strain>
    </source>
</reference>
<dbReference type="EMBL" id="FMVM01000003">
    <property type="protein sequence ID" value="SCY20708.1"/>
    <property type="molecule type" value="Genomic_DNA"/>
</dbReference>
<evidence type="ECO:0000256" key="3">
    <source>
        <dbReference type="ARBA" id="ARBA00009409"/>
    </source>
</evidence>
<comment type="catalytic activity">
    <reaction evidence="18">
        <text>2'-deoxyribonucleotide-(2'-deoxyribose 5'-phosphate)-2'-deoxyribonucleotide-DNA = a 3'-end 2'-deoxyribonucleotide-(2,3-dehydro-2,3-deoxyribose 5'-phosphate)-DNA + a 5'-end 5'-phospho-2'-deoxyribonucleoside-DNA + H(+)</text>
        <dbReference type="Rhea" id="RHEA:66592"/>
        <dbReference type="Rhea" id="RHEA-COMP:13180"/>
        <dbReference type="Rhea" id="RHEA-COMP:16897"/>
        <dbReference type="Rhea" id="RHEA-COMP:17067"/>
        <dbReference type="ChEBI" id="CHEBI:15378"/>
        <dbReference type="ChEBI" id="CHEBI:136412"/>
        <dbReference type="ChEBI" id="CHEBI:157695"/>
        <dbReference type="ChEBI" id="CHEBI:167181"/>
        <dbReference type="EC" id="4.2.99.18"/>
    </reaction>
</comment>
<dbReference type="GO" id="GO:0008270">
    <property type="term" value="F:zinc ion binding"/>
    <property type="evidence" value="ECO:0007669"/>
    <property type="project" value="UniProtKB-KW"/>
</dbReference>
<comment type="catalytic activity">
    <reaction evidence="1">
        <text>Hydrolysis of DNA containing ring-opened 7-methylguanine residues, releasing 2,6-diamino-4-hydroxy-5-(N-methyl)formamidopyrimidine.</text>
        <dbReference type="EC" id="3.2.2.23"/>
    </reaction>
</comment>
<keyword evidence="15" id="KW-0511">Multifunctional enzyme</keyword>
<dbReference type="EC" id="3.2.2.23" evidence="4"/>
<dbReference type="GO" id="GO:0034039">
    <property type="term" value="F:8-oxo-7,8-dihydroguanine DNA N-glycosylase activity"/>
    <property type="evidence" value="ECO:0007669"/>
    <property type="project" value="TreeGrafter"/>
</dbReference>
<dbReference type="GO" id="GO:0003684">
    <property type="term" value="F:damaged DNA binding"/>
    <property type="evidence" value="ECO:0007669"/>
    <property type="project" value="InterPro"/>
</dbReference>
<evidence type="ECO:0000256" key="7">
    <source>
        <dbReference type="ARBA" id="ARBA00022723"/>
    </source>
</evidence>
<dbReference type="Pfam" id="PF01149">
    <property type="entry name" value="Fapy_DNA_glyco"/>
    <property type="match status" value="1"/>
</dbReference>
<keyword evidence="12" id="KW-0238">DNA-binding</keyword>
<evidence type="ECO:0000256" key="15">
    <source>
        <dbReference type="ARBA" id="ARBA00023268"/>
    </source>
</evidence>
<keyword evidence="8" id="KW-0227">DNA damage</keyword>
<evidence type="ECO:0000256" key="14">
    <source>
        <dbReference type="ARBA" id="ARBA00023239"/>
    </source>
</evidence>
<evidence type="ECO:0000256" key="5">
    <source>
        <dbReference type="ARBA" id="ARBA00012720"/>
    </source>
</evidence>
<dbReference type="PROSITE" id="PS51066">
    <property type="entry name" value="ZF_FPG_2"/>
    <property type="match status" value="1"/>
</dbReference>
<keyword evidence="7" id="KW-0479">Metal-binding</keyword>
<dbReference type="PANTHER" id="PTHR22993">
    <property type="entry name" value="FORMAMIDOPYRIMIDINE-DNA GLYCOSYLASE"/>
    <property type="match status" value="1"/>
</dbReference>
<keyword evidence="11" id="KW-0862">Zinc</keyword>
<dbReference type="SUPFAM" id="SSF46946">
    <property type="entry name" value="S13-like H2TH domain"/>
    <property type="match status" value="1"/>
</dbReference>
<evidence type="ECO:0000256" key="10">
    <source>
        <dbReference type="ARBA" id="ARBA00022801"/>
    </source>
</evidence>
<comment type="cofactor">
    <cofactor evidence="2">
        <name>Zn(2+)</name>
        <dbReference type="ChEBI" id="CHEBI:29105"/>
    </cofactor>
</comment>
<dbReference type="RefSeq" id="WP_090916751.1">
    <property type="nucleotide sequence ID" value="NZ_FMVM01000003.1"/>
</dbReference>
<dbReference type="SUPFAM" id="SSF57716">
    <property type="entry name" value="Glucocorticoid receptor-like (DNA-binding domain)"/>
    <property type="match status" value="1"/>
</dbReference>
<accession>A0A1G5E2I8</accession>
<evidence type="ECO:0000256" key="13">
    <source>
        <dbReference type="ARBA" id="ARBA00023204"/>
    </source>
</evidence>
<feature type="domain" description="FPG-type" evidence="20">
    <location>
        <begin position="237"/>
        <end position="271"/>
    </location>
</feature>
<dbReference type="PANTHER" id="PTHR22993:SF9">
    <property type="entry name" value="FORMAMIDOPYRIMIDINE-DNA GLYCOSYLASE"/>
    <property type="match status" value="1"/>
</dbReference>
<dbReference type="EC" id="4.2.99.18" evidence="5"/>
<evidence type="ECO:0000256" key="11">
    <source>
        <dbReference type="ARBA" id="ARBA00022833"/>
    </source>
</evidence>
<evidence type="ECO:0000256" key="12">
    <source>
        <dbReference type="ARBA" id="ARBA00023125"/>
    </source>
</evidence>
<evidence type="ECO:0000256" key="6">
    <source>
        <dbReference type="ARBA" id="ARBA00016240"/>
    </source>
</evidence>
<organism evidence="22 23">
    <name type="scientific">Paenibacillus polysaccharolyticus</name>
    <dbReference type="NCBI Taxonomy" id="582692"/>
    <lineage>
        <taxon>Bacteria</taxon>
        <taxon>Bacillati</taxon>
        <taxon>Bacillota</taxon>
        <taxon>Bacilli</taxon>
        <taxon>Bacillales</taxon>
        <taxon>Paenibacillaceae</taxon>
        <taxon>Paenibacillus</taxon>
    </lineage>
</organism>
<dbReference type="GO" id="GO:0140078">
    <property type="term" value="F:class I DNA-(apurinic or apyrimidinic site) endonuclease activity"/>
    <property type="evidence" value="ECO:0007669"/>
    <property type="project" value="UniProtKB-EC"/>
</dbReference>
<dbReference type="GO" id="GO:0006284">
    <property type="term" value="P:base-excision repair"/>
    <property type="evidence" value="ECO:0007669"/>
    <property type="project" value="InterPro"/>
</dbReference>
<dbReference type="STRING" id="582692.SAMN05720606_103113"/>
<evidence type="ECO:0000313" key="23">
    <source>
        <dbReference type="Proteomes" id="UP000198538"/>
    </source>
</evidence>
<evidence type="ECO:0000256" key="17">
    <source>
        <dbReference type="ARBA" id="ARBA00030638"/>
    </source>
</evidence>
<keyword evidence="23" id="KW-1185">Reference proteome</keyword>
<evidence type="ECO:0000259" key="20">
    <source>
        <dbReference type="PROSITE" id="PS51066"/>
    </source>
</evidence>
<dbReference type="SUPFAM" id="SSF81624">
    <property type="entry name" value="N-terminal domain of MutM-like DNA repair proteins"/>
    <property type="match status" value="1"/>
</dbReference>
<proteinExistence type="inferred from homology"/>
<evidence type="ECO:0000256" key="2">
    <source>
        <dbReference type="ARBA" id="ARBA00001947"/>
    </source>
</evidence>
<dbReference type="Gene3D" id="3.20.190.10">
    <property type="entry name" value="MutM-like, N-terminal"/>
    <property type="match status" value="1"/>
</dbReference>
<gene>
    <name evidence="22" type="ORF">SAMN05720606_103113</name>
</gene>
<dbReference type="Gene3D" id="1.10.8.50">
    <property type="match status" value="1"/>
</dbReference>
<dbReference type="Pfam" id="PF06827">
    <property type="entry name" value="zf-FPG_IleRS"/>
    <property type="match status" value="1"/>
</dbReference>
<dbReference type="GO" id="GO:0003690">
    <property type="term" value="F:double-stranded DNA binding"/>
    <property type="evidence" value="ECO:0007669"/>
    <property type="project" value="UniProtKB-ARBA"/>
</dbReference>
<evidence type="ECO:0000256" key="4">
    <source>
        <dbReference type="ARBA" id="ARBA00012024"/>
    </source>
</evidence>
<dbReference type="InterPro" id="IPR010979">
    <property type="entry name" value="Ribosomal_uS13-like_H2TH"/>
</dbReference>
<comment type="similarity">
    <text evidence="3">Belongs to the FPG family.</text>
</comment>
<dbReference type="AlphaFoldDB" id="A0A1G5E2I8"/>
<dbReference type="InterPro" id="IPR035937">
    <property type="entry name" value="FPG_N"/>
</dbReference>
<name>A0A1G5E2I8_9BACL</name>
<feature type="domain" description="Formamidopyrimidine-DNA glycosylase catalytic" evidence="21">
    <location>
        <begin position="2"/>
        <end position="106"/>
    </location>
</feature>
<dbReference type="Pfam" id="PF06831">
    <property type="entry name" value="H2TH"/>
    <property type="match status" value="1"/>
</dbReference>
<keyword evidence="10" id="KW-0378">Hydrolase</keyword>
<evidence type="ECO:0000313" key="22">
    <source>
        <dbReference type="EMBL" id="SCY20708.1"/>
    </source>
</evidence>
<protein>
    <recommendedName>
        <fullName evidence="6">Formamidopyrimidine-DNA glycosylase</fullName>
        <ecNumber evidence="4">3.2.2.23</ecNumber>
        <ecNumber evidence="5">4.2.99.18</ecNumber>
    </recommendedName>
    <alternativeName>
        <fullName evidence="17">DNA-(apurinic or apyrimidinic site) lyase MutM</fullName>
    </alternativeName>
</protein>
<dbReference type="Proteomes" id="UP000198538">
    <property type="component" value="Unassembled WGS sequence"/>
</dbReference>
<dbReference type="PROSITE" id="PS51068">
    <property type="entry name" value="FPG_CAT"/>
    <property type="match status" value="1"/>
</dbReference>